<evidence type="ECO:0000313" key="2">
    <source>
        <dbReference type="EMBL" id="KAA0894332.1"/>
    </source>
</evidence>
<name>A0A5A9XMF1_9BACT</name>
<dbReference type="Proteomes" id="UP000324298">
    <property type="component" value="Unassembled WGS sequence"/>
</dbReference>
<protein>
    <recommendedName>
        <fullName evidence="1">AbiEi antitoxin N-terminal domain-containing protein</fullName>
    </recommendedName>
</protein>
<sequence>MELFGKQSVVRSRDLEQYEIPRIEISRLCRRGIIQRVGRGLLSTDKCRSNRTPDPGRGW</sequence>
<keyword evidence="3" id="KW-1185">Reference proteome</keyword>
<dbReference type="RefSeq" id="WP_149306489.1">
    <property type="nucleotide sequence ID" value="NZ_SRSD01000002.1"/>
</dbReference>
<dbReference type="AlphaFoldDB" id="A0A5A9XMF1"/>
<gene>
    <name evidence="2" type="ORF">ET418_03690</name>
</gene>
<dbReference type="EMBL" id="SRSD01000002">
    <property type="protein sequence ID" value="KAA0894332.1"/>
    <property type="molecule type" value="Genomic_DNA"/>
</dbReference>
<dbReference type="InterPro" id="IPR025159">
    <property type="entry name" value="AbiEi_N"/>
</dbReference>
<evidence type="ECO:0000259" key="1">
    <source>
        <dbReference type="Pfam" id="PF13338"/>
    </source>
</evidence>
<proteinExistence type="predicted"/>
<comment type="caution">
    <text evidence="2">The sequence shown here is derived from an EMBL/GenBank/DDBJ whole genome shotgun (WGS) entry which is preliminary data.</text>
</comment>
<dbReference type="Pfam" id="PF13338">
    <property type="entry name" value="AbiEi_4"/>
    <property type="match status" value="1"/>
</dbReference>
<organism evidence="2 3">
    <name type="scientific">Oryzomonas rubra</name>
    <dbReference type="NCBI Taxonomy" id="2509454"/>
    <lineage>
        <taxon>Bacteria</taxon>
        <taxon>Pseudomonadati</taxon>
        <taxon>Thermodesulfobacteriota</taxon>
        <taxon>Desulfuromonadia</taxon>
        <taxon>Geobacterales</taxon>
        <taxon>Geobacteraceae</taxon>
        <taxon>Oryzomonas</taxon>
    </lineage>
</organism>
<feature type="domain" description="AbiEi antitoxin N-terminal" evidence="1">
    <location>
        <begin position="2"/>
        <end position="41"/>
    </location>
</feature>
<dbReference type="OrthoDB" id="9789781at2"/>
<reference evidence="2 3" key="1">
    <citation type="submission" date="2019-04" db="EMBL/GenBank/DDBJ databases">
        <title>Geobacter ruber sp. nov., ferric-reducing bacteria isolated from paddy soil.</title>
        <authorList>
            <person name="Xu Z."/>
            <person name="Masuda Y."/>
            <person name="Itoh H."/>
            <person name="Senoo K."/>
        </authorList>
    </citation>
    <scope>NUCLEOTIDE SEQUENCE [LARGE SCALE GENOMIC DNA]</scope>
    <source>
        <strain evidence="2 3">Red88</strain>
    </source>
</reference>
<evidence type="ECO:0000313" key="3">
    <source>
        <dbReference type="Proteomes" id="UP000324298"/>
    </source>
</evidence>
<accession>A0A5A9XMF1</accession>